<dbReference type="NCBIfam" id="NF008560">
    <property type="entry name" value="PRK11505.1"/>
    <property type="match status" value="1"/>
</dbReference>
<organism evidence="4 5">
    <name type="scientific">Raoultella terrigena</name>
    <name type="common">Klebsiella terrigena</name>
    <dbReference type="NCBI Taxonomy" id="577"/>
    <lineage>
        <taxon>Bacteria</taxon>
        <taxon>Pseudomonadati</taxon>
        <taxon>Pseudomonadota</taxon>
        <taxon>Gammaproteobacteria</taxon>
        <taxon>Enterobacterales</taxon>
        <taxon>Enterobacteriaceae</taxon>
        <taxon>Klebsiella/Raoultella group</taxon>
        <taxon>Raoultella</taxon>
    </lineage>
</organism>
<evidence type="ECO:0000256" key="1">
    <source>
        <dbReference type="SAM" id="MobiDB-lite"/>
    </source>
</evidence>
<feature type="compositionally biased region" description="Polar residues" evidence="1">
    <location>
        <begin position="70"/>
        <end position="89"/>
    </location>
</feature>
<proteinExistence type="predicted"/>
<gene>
    <name evidence="4" type="primary">psiF</name>
    <name evidence="3" type="ORF">IMO34_21355</name>
    <name evidence="4" type="ORF">NCTC13038_00957</name>
</gene>
<feature type="chain" id="PRO_5044378077" evidence="2">
    <location>
        <begin position="22"/>
        <end position="106"/>
    </location>
</feature>
<evidence type="ECO:0000313" key="6">
    <source>
        <dbReference type="Proteomes" id="UP000594500"/>
    </source>
</evidence>
<dbReference type="GeneID" id="57506443"/>
<evidence type="ECO:0000313" key="5">
    <source>
        <dbReference type="Proteomes" id="UP000332594"/>
    </source>
</evidence>
<feature type="region of interest" description="Disordered" evidence="1">
    <location>
        <begin position="60"/>
        <end position="95"/>
    </location>
</feature>
<evidence type="ECO:0000256" key="2">
    <source>
        <dbReference type="SAM" id="SignalP"/>
    </source>
</evidence>
<dbReference type="OrthoDB" id="8001925at2"/>
<sequence>MKITLLVALLFGLVFATAVSAAEKTPTPQQQKMTVCNKDASAKALKGDERKAFMSSCLKKDAPAPENKGLTPQQQKMGECNGQATQQSLKGDDRKKFMSACLKKQG</sequence>
<reference evidence="3 6" key="2">
    <citation type="submission" date="2020-10" db="EMBL/GenBank/DDBJ databases">
        <title>Resistance determinants and their genetic context in bacteria from a longitudinal study of pigs reared under conventional and antibiotic-free husbandry practices.</title>
        <authorList>
            <person name="Poulin-Laprade D."/>
            <person name="Brouard J.-S."/>
            <person name="Gagnon N."/>
            <person name="Turcotte A."/>
            <person name="Langlois A."/>
            <person name="Matte J.J."/>
            <person name="Carrillo C.D."/>
            <person name="Zaheer R."/>
            <person name="McAllister T."/>
            <person name="Topp E."/>
            <person name="Talbot G."/>
        </authorList>
    </citation>
    <scope>NUCLEOTIDE SEQUENCE [LARGE SCALE GENOMIC DNA]</scope>
    <source>
        <strain evidence="3 6">Res13-Abat-PEB01-P1-04-A</strain>
    </source>
</reference>
<accession>A0A1V2BS68</accession>
<reference evidence="4 5" key="1">
    <citation type="submission" date="2019-03" db="EMBL/GenBank/DDBJ databases">
        <authorList>
            <consortium name="Pathogen Informatics"/>
        </authorList>
    </citation>
    <scope>NUCLEOTIDE SEQUENCE [LARGE SCALE GENOMIC DNA]</scope>
    <source>
        <strain evidence="4 5">NCTC13038</strain>
    </source>
</reference>
<protein>
    <submittedName>
        <fullName evidence="3 4">phosphate starvation-inducible protein PsiF</fullName>
    </submittedName>
</protein>
<name>A0A1V2BS68_RAOTE</name>
<dbReference type="Proteomes" id="UP000332594">
    <property type="component" value="Unassembled WGS sequence"/>
</dbReference>
<dbReference type="EMBL" id="CP062916">
    <property type="protein sequence ID" value="QPF07843.1"/>
    <property type="molecule type" value="Genomic_DNA"/>
</dbReference>
<evidence type="ECO:0000313" key="4">
    <source>
        <dbReference type="EMBL" id="VFS66913.1"/>
    </source>
</evidence>
<dbReference type="InterPro" id="IPR011690">
    <property type="entry name" value="P_starv_induced_PsiF"/>
</dbReference>
<keyword evidence="2" id="KW-0732">Signal</keyword>
<evidence type="ECO:0000313" key="3">
    <source>
        <dbReference type="EMBL" id="QPF07843.1"/>
    </source>
</evidence>
<dbReference type="RefSeq" id="WP_041144255.1">
    <property type="nucleotide sequence ID" value="NZ_BJNO01000014.1"/>
</dbReference>
<dbReference type="EMBL" id="CAADJG010000002">
    <property type="protein sequence ID" value="VFS66913.1"/>
    <property type="molecule type" value="Genomic_DNA"/>
</dbReference>
<dbReference type="Proteomes" id="UP000594500">
    <property type="component" value="Chromosome"/>
</dbReference>
<dbReference type="Pfam" id="PF07769">
    <property type="entry name" value="PsiF_repeat"/>
    <property type="match status" value="2"/>
</dbReference>
<feature type="signal peptide" evidence="2">
    <location>
        <begin position="1"/>
        <end position="21"/>
    </location>
</feature>
<dbReference type="AlphaFoldDB" id="A0A1V2BS68"/>